<evidence type="ECO:0000313" key="3">
    <source>
        <dbReference type="Proteomes" id="UP000237717"/>
    </source>
</evidence>
<gene>
    <name evidence="2" type="ORF">At1D1609_08590</name>
</gene>
<keyword evidence="1" id="KW-0472">Membrane</keyword>
<keyword evidence="1" id="KW-1133">Transmembrane helix</keyword>
<name>A0A2L2L9A8_AGRTU</name>
<keyword evidence="1" id="KW-0812">Transmembrane</keyword>
<evidence type="ECO:0000313" key="2">
    <source>
        <dbReference type="EMBL" id="AVH40912.1"/>
    </source>
</evidence>
<feature type="transmembrane region" description="Helical" evidence="1">
    <location>
        <begin position="44"/>
        <end position="62"/>
    </location>
</feature>
<evidence type="ECO:0000256" key="1">
    <source>
        <dbReference type="SAM" id="Phobius"/>
    </source>
</evidence>
<accession>A0A2L2L9A8</accession>
<reference evidence="2 3" key="1">
    <citation type="submission" date="2018-02" db="EMBL/GenBank/DDBJ databases">
        <title>Complete genome sequence of Agrobacterium tumefaciens 1D1609.</title>
        <authorList>
            <person name="Cho S.-T."/>
            <person name="Haryono M."/>
            <person name="Chang H.-H."/>
            <person name="Santos M.N."/>
            <person name="Lai E.-M."/>
            <person name="Kuo C.-H."/>
        </authorList>
    </citation>
    <scope>NUCLEOTIDE SEQUENCE [LARGE SCALE GENOMIC DNA]</scope>
    <source>
        <strain evidence="2 3">1D1609</strain>
    </source>
</reference>
<proteinExistence type="predicted"/>
<protein>
    <submittedName>
        <fullName evidence="2">Uncharacterized protein</fullName>
    </submittedName>
</protein>
<feature type="transmembrane region" description="Helical" evidence="1">
    <location>
        <begin position="20"/>
        <end position="38"/>
    </location>
</feature>
<sequence>MTQTLEPRPSPNELPKKPDFEWIFWVLPIVVFAVIAYLGELKWACIIGGGIAAMLFVYFKFIKRK</sequence>
<dbReference type="Proteomes" id="UP000237717">
    <property type="component" value="Chromosome I"/>
</dbReference>
<dbReference type="EMBL" id="CP026924">
    <property type="protein sequence ID" value="AVH40912.1"/>
    <property type="molecule type" value="Genomic_DNA"/>
</dbReference>
<dbReference type="AlphaFoldDB" id="A0A2L2L9A8"/>
<organism evidence="2 3">
    <name type="scientific">Agrobacterium tumefaciens</name>
    <dbReference type="NCBI Taxonomy" id="358"/>
    <lineage>
        <taxon>Bacteria</taxon>
        <taxon>Pseudomonadati</taxon>
        <taxon>Pseudomonadota</taxon>
        <taxon>Alphaproteobacteria</taxon>
        <taxon>Hyphomicrobiales</taxon>
        <taxon>Rhizobiaceae</taxon>
        <taxon>Rhizobium/Agrobacterium group</taxon>
        <taxon>Agrobacterium</taxon>
        <taxon>Agrobacterium tumefaciens complex</taxon>
    </lineage>
</organism>